<dbReference type="InterPro" id="IPR051012">
    <property type="entry name" value="CellSynth/LPSAsmb/PSIAsmb"/>
</dbReference>
<dbReference type="Pfam" id="PF05420">
    <property type="entry name" value="BCSC_C"/>
    <property type="match status" value="1"/>
</dbReference>
<dbReference type="SMART" id="SM00028">
    <property type="entry name" value="TPR"/>
    <property type="match status" value="5"/>
</dbReference>
<comment type="function">
    <text evidence="1">Required for maximal bacterial cellulose synthesis.</text>
</comment>
<evidence type="ECO:0000256" key="1">
    <source>
        <dbReference type="ARBA" id="ARBA00003476"/>
    </source>
</evidence>
<name>A0A191ZH82_9GAMM</name>
<dbReference type="InterPro" id="IPR011990">
    <property type="entry name" value="TPR-like_helical_dom_sf"/>
</dbReference>
<dbReference type="Pfam" id="PF14559">
    <property type="entry name" value="TPR_19"/>
    <property type="match status" value="1"/>
</dbReference>
<feature type="chain" id="PRO_5008250379" description="Cellulose synthase operon C C-terminal domain-containing protein" evidence="9">
    <location>
        <begin position="24"/>
        <end position="1139"/>
    </location>
</feature>
<evidence type="ECO:0000256" key="7">
    <source>
        <dbReference type="PROSITE-ProRule" id="PRU00339"/>
    </source>
</evidence>
<keyword evidence="6" id="KW-0135">Cellulose biosynthesis</keyword>
<keyword evidence="5 7" id="KW-0802">TPR repeat</keyword>
<keyword evidence="3 9" id="KW-0732">Signal</keyword>
<evidence type="ECO:0000256" key="4">
    <source>
        <dbReference type="ARBA" id="ARBA00022737"/>
    </source>
</evidence>
<evidence type="ECO:0000256" key="3">
    <source>
        <dbReference type="ARBA" id="ARBA00022729"/>
    </source>
</evidence>
<dbReference type="STRING" id="1860122.A9404_07285"/>
<evidence type="ECO:0000256" key="2">
    <source>
        <dbReference type="ARBA" id="ARBA00005186"/>
    </source>
</evidence>
<gene>
    <name evidence="11" type="ORF">A9404_07285</name>
</gene>
<organism evidence="11 12">
    <name type="scientific">Halothiobacillus diazotrophicus</name>
    <dbReference type="NCBI Taxonomy" id="1860122"/>
    <lineage>
        <taxon>Bacteria</taxon>
        <taxon>Pseudomonadati</taxon>
        <taxon>Pseudomonadota</taxon>
        <taxon>Gammaproteobacteria</taxon>
        <taxon>Chromatiales</taxon>
        <taxon>Halothiobacillaceae</taxon>
        <taxon>Halothiobacillus</taxon>
    </lineage>
</organism>
<dbReference type="UniPathway" id="UPA00694"/>
<accession>A0A191ZH82</accession>
<dbReference type="Pfam" id="PF13432">
    <property type="entry name" value="TPR_16"/>
    <property type="match status" value="1"/>
</dbReference>
<sequence length="1139" mass="122625">MKNHIWSPILLAGVLGMSMPTIAYTADQGAAIDLLLHRADYWKSNGRMDLAVQNWQLVLQSNPNQPEALAGLAREAATQGHTQEADTYLQRLKQVTPANPAIADIEGLLALGPNSGPRLAKAAQLAADKRYPEALAAYNDVFNGPPPPKWAQTYFQVMVQTPGGQNRAVKELTTLAQDHPDEPAYRLMLGKVLTYDTATRGRGIDLLADMSRKSTGTTASAARDDWHQALVWMGDDPAAIPYLRSYLAKYRDRSLSDRLHKLESQNAARKVQQARGQALGNAYRTMNQGQLDLARTRFAKILEKEPNNVKALEGLGDVAFKDKQYDDAARYYAQARTFSKSREETRRLDTATQKAYFWSWMQSGNQNVEAGQLPTAANAYRQALSISPGDTLATQALANVYLKMGQTRQATDLYAALTRKNPNNADAWLGYLQTLNQENRPREVIALTHKMPASVSVKLERNPDYVTALANAEASHGDTRKALSLIQRAMASAKPAQRTDLAIQEGWLLYKTKDDAALYALIMDLLSQPDALSPSQANEVRSLYLTAAQREAQTALKNGDPSAADAIVAGLGTQYPDDPGVARVQANLLVQQRKFDEAESIYRQIGPGDTPGDVQSAVGAALANGDEKQAKRWLQAGRTSHPDNVPLKEMQAKLDLQNGDDRSAKAALRSALASLPRAARYARPSTGSSVAYAQYPFAAGMPSAPGSSEQEDAGTAAYPFSAGARHSAGTPTETATPEQTGIATADVSRTRARLQEQLDGIDAHMSSEVGGNIYGRSRSGTSGLDQFALAGSQVEGSVALGYNTRMTARLTPIRIDAGSLSADSAKLYGTGPVYGGKAGGASAESGVGLTVGVNSANYGVMLGTSPQGFTVSSLIGQLNLHPQGSPVGLSLFRESVTDSVLSFAGAKDPQTGQTWGGVFRNGLGLNFGVADQDSSVFGSLKLAYLKGTNVKSNTQVEGNFGADWSVFDRESNRIKIGFDALSMFYAHDSSHFTYGQGGYFSPSYYFRPAVTMKWTGSAGDRLGYNVEGFMGWQTFHRDSSAYFPEDSALQTAAGNPYFPASTVSGVGYGLKLNLGYAVTRNLTMGGFLATDNSQDYSNVSAGLQIKYWFSPQIIHSEKPLLQRNWLMGVDSGDTSPGGE</sequence>
<dbReference type="InterPro" id="IPR019734">
    <property type="entry name" value="TPR_rpt"/>
</dbReference>
<comment type="pathway">
    <text evidence="2">Glycan metabolism; bacterial cellulose biosynthesis.</text>
</comment>
<dbReference type="Gene3D" id="1.25.40.10">
    <property type="entry name" value="Tetratricopeptide repeat domain"/>
    <property type="match status" value="4"/>
</dbReference>
<evidence type="ECO:0000256" key="8">
    <source>
        <dbReference type="SAM" id="MobiDB-lite"/>
    </source>
</evidence>
<feature type="region of interest" description="Disordered" evidence="8">
    <location>
        <begin position="721"/>
        <end position="740"/>
    </location>
</feature>
<dbReference type="InterPro" id="IPR008410">
    <property type="entry name" value="BCSC_C"/>
</dbReference>
<evidence type="ECO:0000313" key="11">
    <source>
        <dbReference type="EMBL" id="ANJ67212.1"/>
    </source>
</evidence>
<dbReference type="PROSITE" id="PS50005">
    <property type="entry name" value="TPR"/>
    <property type="match status" value="2"/>
</dbReference>
<dbReference type="EMBL" id="CP016027">
    <property type="protein sequence ID" value="ANJ67212.1"/>
    <property type="molecule type" value="Genomic_DNA"/>
</dbReference>
<dbReference type="AlphaFoldDB" id="A0A191ZH82"/>
<feature type="repeat" description="TPR" evidence="7">
    <location>
        <begin position="357"/>
        <end position="390"/>
    </location>
</feature>
<reference evidence="11 12" key="1">
    <citation type="submission" date="2016-06" db="EMBL/GenBank/DDBJ databases">
        <title>Insight into the functional genes involving in sulfur oxidation in Pearl River water.</title>
        <authorList>
            <person name="Luo J."/>
            <person name="Tan X."/>
            <person name="Lin W."/>
        </authorList>
    </citation>
    <scope>NUCLEOTIDE SEQUENCE [LARGE SCALE GENOMIC DNA]</scope>
    <source>
        <strain evidence="11 12">LS2</strain>
    </source>
</reference>
<dbReference type="OrthoDB" id="7058953at2"/>
<dbReference type="GO" id="GO:0019867">
    <property type="term" value="C:outer membrane"/>
    <property type="evidence" value="ECO:0007669"/>
    <property type="project" value="InterPro"/>
</dbReference>
<dbReference type="PANTHER" id="PTHR45586:SF1">
    <property type="entry name" value="LIPOPOLYSACCHARIDE ASSEMBLY PROTEIN B"/>
    <property type="match status" value="1"/>
</dbReference>
<dbReference type="KEGG" id="haz:A9404_07285"/>
<dbReference type="SUPFAM" id="SSF48452">
    <property type="entry name" value="TPR-like"/>
    <property type="match status" value="3"/>
</dbReference>
<keyword evidence="12" id="KW-1185">Reference proteome</keyword>
<evidence type="ECO:0000256" key="6">
    <source>
        <dbReference type="ARBA" id="ARBA00022916"/>
    </source>
</evidence>
<evidence type="ECO:0000313" key="12">
    <source>
        <dbReference type="Proteomes" id="UP000078596"/>
    </source>
</evidence>
<dbReference type="Proteomes" id="UP000078596">
    <property type="component" value="Chromosome"/>
</dbReference>
<dbReference type="GO" id="GO:0030244">
    <property type="term" value="P:cellulose biosynthetic process"/>
    <property type="evidence" value="ECO:0007669"/>
    <property type="project" value="UniProtKB-KW"/>
</dbReference>
<evidence type="ECO:0000256" key="5">
    <source>
        <dbReference type="ARBA" id="ARBA00022803"/>
    </source>
</evidence>
<dbReference type="PANTHER" id="PTHR45586">
    <property type="entry name" value="TPR REPEAT-CONTAINING PROTEIN PA4667"/>
    <property type="match status" value="1"/>
</dbReference>
<feature type="signal peptide" evidence="9">
    <location>
        <begin position="1"/>
        <end position="23"/>
    </location>
</feature>
<dbReference type="RefSeq" id="WP_066099649.1">
    <property type="nucleotide sequence ID" value="NZ_CP016027.1"/>
</dbReference>
<keyword evidence="4" id="KW-0677">Repeat</keyword>
<feature type="compositionally biased region" description="Polar residues" evidence="8">
    <location>
        <begin position="729"/>
        <end position="740"/>
    </location>
</feature>
<proteinExistence type="predicted"/>
<protein>
    <recommendedName>
        <fullName evidence="10">Cellulose synthase operon C C-terminal domain-containing protein</fullName>
    </recommendedName>
</protein>
<feature type="domain" description="Cellulose synthase operon C C-terminal" evidence="10">
    <location>
        <begin position="794"/>
        <end position="1109"/>
    </location>
</feature>
<feature type="repeat" description="TPR" evidence="7">
    <location>
        <begin position="391"/>
        <end position="424"/>
    </location>
</feature>
<evidence type="ECO:0000259" key="10">
    <source>
        <dbReference type="Pfam" id="PF05420"/>
    </source>
</evidence>
<evidence type="ECO:0000256" key="9">
    <source>
        <dbReference type="SAM" id="SignalP"/>
    </source>
</evidence>